<organism evidence="4 5">
    <name type="scientific">Pseudolysinimonas kribbensis</name>
    <dbReference type="NCBI Taxonomy" id="433641"/>
    <lineage>
        <taxon>Bacteria</taxon>
        <taxon>Bacillati</taxon>
        <taxon>Actinomycetota</taxon>
        <taxon>Actinomycetes</taxon>
        <taxon>Micrococcales</taxon>
        <taxon>Microbacteriaceae</taxon>
        <taxon>Pseudolysinimonas</taxon>
    </lineage>
</organism>
<comment type="caution">
    <text evidence="4">The sequence shown here is derived from an EMBL/GenBank/DDBJ whole genome shotgun (WGS) entry which is preliminary data.</text>
</comment>
<feature type="region of interest" description="Disordered" evidence="1">
    <location>
        <begin position="441"/>
        <end position="470"/>
    </location>
</feature>
<dbReference type="EMBL" id="BSVB01000001">
    <property type="protein sequence ID" value="GMA95470.1"/>
    <property type="molecule type" value="Genomic_DNA"/>
</dbReference>
<dbReference type="InterPro" id="IPR012171">
    <property type="entry name" value="Fatty_acid_desaturase"/>
</dbReference>
<keyword evidence="2" id="KW-0472">Membrane</keyword>
<sequence length="470" mass="51192">MSSVSYTRTISASAAGPNFAAMSRVVRETGLLRRSRWFYALLLGGLFVALGGAITGFVMLGDSWYQLLIAAALGLIFTQFAFLSHEAAHRQVLASGPANDRLGRFIGTAMVGMSYQWWMTKHTRHHANPNQLGKDPDIAADTVSFHQDSAASRRGLLALFTRVQGYVFFPLLSVEGVNLHVQSVRSLVERRKVHGRGFELTVLALRFGILLSAVFLVLPLGMAFAFLGVQLAVFGIYMGATFAPNHVGMPFVARDAKLDFLSKQVLTSRNITGGWAMTLLMGGLNYQVEHHLFPSMSRPHLARARDIVREHCEQHDVPYTESTLPAAWHRVIEHLNTVGGASADLRVPRRRALQRGLSRPVPRGIPQERLPSTKRWIAITAAPRHHCESSPEVLTRSGVRALGSRSSAMPSRIASAATSVRPMPSPPSTMRSAAVRFATAAIRRPSARPASSTTRNAAESPDDASCSASG</sequence>
<evidence type="ECO:0000256" key="1">
    <source>
        <dbReference type="SAM" id="MobiDB-lite"/>
    </source>
</evidence>
<name>A0ABQ6K901_9MICO</name>
<feature type="domain" description="Fatty acid desaturase" evidence="3">
    <location>
        <begin position="63"/>
        <end position="321"/>
    </location>
</feature>
<reference evidence="5" key="1">
    <citation type="journal article" date="2019" name="Int. J. Syst. Evol. Microbiol.">
        <title>The Global Catalogue of Microorganisms (GCM) 10K type strain sequencing project: providing services to taxonomists for standard genome sequencing and annotation.</title>
        <authorList>
            <consortium name="The Broad Institute Genomics Platform"/>
            <consortium name="The Broad Institute Genome Sequencing Center for Infectious Disease"/>
            <person name="Wu L."/>
            <person name="Ma J."/>
        </authorList>
    </citation>
    <scope>NUCLEOTIDE SEQUENCE [LARGE SCALE GENOMIC DNA]</scope>
    <source>
        <strain evidence="5">NBRC 108894</strain>
    </source>
</reference>
<dbReference type="CDD" id="cd03506">
    <property type="entry name" value="Delta6-FADS-like"/>
    <property type="match status" value="1"/>
</dbReference>
<keyword evidence="2" id="KW-0812">Transmembrane</keyword>
<gene>
    <name evidence="4" type="ORF">GCM10025881_22940</name>
</gene>
<dbReference type="Proteomes" id="UP001157034">
    <property type="component" value="Unassembled WGS sequence"/>
</dbReference>
<keyword evidence="5" id="KW-1185">Reference proteome</keyword>
<accession>A0ABQ6K901</accession>
<dbReference type="InterPro" id="IPR005804">
    <property type="entry name" value="FA_desaturase_dom"/>
</dbReference>
<dbReference type="PANTHER" id="PTHR19353">
    <property type="entry name" value="FATTY ACID DESATURASE 2"/>
    <property type="match status" value="1"/>
</dbReference>
<protein>
    <recommendedName>
        <fullName evidence="3">Fatty acid desaturase domain-containing protein</fullName>
    </recommendedName>
</protein>
<dbReference type="PANTHER" id="PTHR19353:SF19">
    <property type="entry name" value="DELTA(5) FATTY ACID DESATURASE C-RELATED"/>
    <property type="match status" value="1"/>
</dbReference>
<evidence type="ECO:0000256" key="2">
    <source>
        <dbReference type="SAM" id="Phobius"/>
    </source>
</evidence>
<feature type="transmembrane region" description="Helical" evidence="2">
    <location>
        <begin position="200"/>
        <end position="218"/>
    </location>
</feature>
<proteinExistence type="predicted"/>
<feature type="transmembrane region" description="Helical" evidence="2">
    <location>
        <begin position="64"/>
        <end position="83"/>
    </location>
</feature>
<dbReference type="Pfam" id="PF00487">
    <property type="entry name" value="FA_desaturase"/>
    <property type="match status" value="1"/>
</dbReference>
<evidence type="ECO:0000259" key="3">
    <source>
        <dbReference type="Pfam" id="PF00487"/>
    </source>
</evidence>
<feature type="transmembrane region" description="Helical" evidence="2">
    <location>
        <begin position="37"/>
        <end position="58"/>
    </location>
</feature>
<feature type="compositionally biased region" description="Low complexity" evidence="1">
    <location>
        <begin position="441"/>
        <end position="455"/>
    </location>
</feature>
<evidence type="ECO:0000313" key="5">
    <source>
        <dbReference type="Proteomes" id="UP001157034"/>
    </source>
</evidence>
<keyword evidence="2" id="KW-1133">Transmembrane helix</keyword>
<evidence type="ECO:0000313" key="4">
    <source>
        <dbReference type="EMBL" id="GMA95470.1"/>
    </source>
</evidence>